<protein>
    <recommendedName>
        <fullName evidence="3">Peptidase C39-like domain-containing protein</fullName>
    </recommendedName>
</protein>
<sequence>MSMDDLVYDALATEKFSAVPLATAHRSIAIDFDDQQCSNWCWAAVGLELCRVNPGTSFGHRSSRSQADLVMLVQGSLDDTPRKVGSVVSQLRNAGWLGARYYRRSYHGDQLRKELRDSIDAGNPASAVITWRTGLSHNVCVFGYITASDGSYSFWVYDPSATDLKSDNRYLLSGTEFDRYPGWDAETGRQIFGFVDAVYTAARE</sequence>
<evidence type="ECO:0000313" key="1">
    <source>
        <dbReference type="EMBL" id="MBX7500082.1"/>
    </source>
</evidence>
<organism evidence="1 2">
    <name type="scientific">Qipengyuania mesophila</name>
    <dbReference type="NCBI Taxonomy" id="2867246"/>
    <lineage>
        <taxon>Bacteria</taxon>
        <taxon>Pseudomonadati</taxon>
        <taxon>Pseudomonadota</taxon>
        <taxon>Alphaproteobacteria</taxon>
        <taxon>Sphingomonadales</taxon>
        <taxon>Erythrobacteraceae</taxon>
        <taxon>Qipengyuania</taxon>
    </lineage>
</organism>
<proteinExistence type="predicted"/>
<comment type="caution">
    <text evidence="1">The sequence shown here is derived from an EMBL/GenBank/DDBJ whole genome shotgun (WGS) entry which is preliminary data.</text>
</comment>
<dbReference type="RefSeq" id="WP_221600092.1">
    <property type="nucleotide sequence ID" value="NZ_JAIGNU010000001.1"/>
</dbReference>
<keyword evidence="2" id="KW-1185">Reference proteome</keyword>
<name>A0ABS7JR31_9SPHN</name>
<gene>
    <name evidence="1" type="ORF">K3181_01330</name>
</gene>
<dbReference type="EMBL" id="JAIGNU010000001">
    <property type="protein sequence ID" value="MBX7500082.1"/>
    <property type="molecule type" value="Genomic_DNA"/>
</dbReference>
<accession>A0ABS7JR31</accession>
<evidence type="ECO:0000313" key="2">
    <source>
        <dbReference type="Proteomes" id="UP000782554"/>
    </source>
</evidence>
<evidence type="ECO:0008006" key="3">
    <source>
        <dbReference type="Google" id="ProtNLM"/>
    </source>
</evidence>
<reference evidence="1 2" key="1">
    <citation type="submission" date="2021-08" db="EMBL/GenBank/DDBJ databases">
        <title>Comparative Genomics Analysis of the Genus Qipengyuania Reveals Extensive Genetic Diversity and Metabolic Versatility, Including the Description of Fifteen Novel Species.</title>
        <authorList>
            <person name="Liu Y."/>
        </authorList>
    </citation>
    <scope>NUCLEOTIDE SEQUENCE [LARGE SCALE GENOMIC DNA]</scope>
    <source>
        <strain evidence="1 2">YG27</strain>
    </source>
</reference>
<dbReference type="Proteomes" id="UP000782554">
    <property type="component" value="Unassembled WGS sequence"/>
</dbReference>